<reference evidence="1" key="1">
    <citation type="submission" date="2015-07" db="EMBL/GenBank/DDBJ databases">
        <title>MeaNS - Measles Nucleotide Surveillance Program.</title>
        <authorList>
            <person name="Tran T."/>
            <person name="Druce J."/>
        </authorList>
    </citation>
    <scope>NUCLEOTIDE SEQUENCE</scope>
    <source>
        <strain evidence="1">UCB-OBI-ISO-001</strain>
        <tissue evidence="1">Gonad</tissue>
    </source>
</reference>
<proteinExistence type="predicted"/>
<dbReference type="AlphaFoldDB" id="A0A0L8G6X8"/>
<dbReference type="EMBL" id="KQ423591">
    <property type="protein sequence ID" value="KOF72589.1"/>
    <property type="molecule type" value="Genomic_DNA"/>
</dbReference>
<evidence type="ECO:0000313" key="1">
    <source>
        <dbReference type="EMBL" id="KOF72589.1"/>
    </source>
</evidence>
<organism evidence="1">
    <name type="scientific">Octopus bimaculoides</name>
    <name type="common">California two-spotted octopus</name>
    <dbReference type="NCBI Taxonomy" id="37653"/>
    <lineage>
        <taxon>Eukaryota</taxon>
        <taxon>Metazoa</taxon>
        <taxon>Spiralia</taxon>
        <taxon>Lophotrochozoa</taxon>
        <taxon>Mollusca</taxon>
        <taxon>Cephalopoda</taxon>
        <taxon>Coleoidea</taxon>
        <taxon>Octopodiformes</taxon>
        <taxon>Octopoda</taxon>
        <taxon>Incirrata</taxon>
        <taxon>Octopodidae</taxon>
        <taxon>Octopus</taxon>
    </lineage>
</organism>
<accession>A0A0L8G6X8</accession>
<protein>
    <submittedName>
        <fullName evidence="1">Uncharacterized protein</fullName>
    </submittedName>
</protein>
<sequence length="51" mass="5947">MSIILCQLMGGDHHCNLFTICFSMKHYNDSCIACVCMYLHLLHFAHVCWNK</sequence>
<name>A0A0L8G6X8_OCTBM</name>
<gene>
    <name evidence="1" type="ORF">OCBIM_22039235mg</name>
</gene>